<dbReference type="AlphaFoldDB" id="A0A109QXD8"/>
<reference evidence="1 2" key="1">
    <citation type="journal article" date="2016" name="J. Biotechnol.">
        <title>First complete genome sequence of a species in the genus Microterricola, an extremophilic cold active enzyme producing bacterial strain ERGS5:02 isolated from Sikkim Himalaya.</title>
        <authorList>
            <person name="Himanshu"/>
            <person name="Swarnkar M.K."/>
            <person name="Singh D."/>
            <person name="Kumar R."/>
        </authorList>
    </citation>
    <scope>NUCLEOTIDE SEQUENCE [LARGE SCALE GENOMIC DNA]</scope>
    <source>
        <strain evidence="1 2">ERGS5:02</strain>
    </source>
</reference>
<dbReference type="OrthoDB" id="5125415at2"/>
<dbReference type="Gene3D" id="3.90.1140.10">
    <property type="entry name" value="Cyclic phosphodiesterase"/>
    <property type="match status" value="1"/>
</dbReference>
<proteinExistence type="predicted"/>
<accession>A0A109QXD8</accession>
<dbReference type="EMBL" id="CP014145">
    <property type="protein sequence ID" value="AMB59809.1"/>
    <property type="molecule type" value="Genomic_DNA"/>
</dbReference>
<reference evidence="2" key="2">
    <citation type="submission" date="2016-01" db="EMBL/GenBank/DDBJ databases">
        <title>First complete genome sequence of a species in the genus Microterricola, an extremophilic cold active enzyme producing strain ERGS5:02 isolated from Sikkim Himalaya.</title>
        <authorList>
            <person name="Kumar R."/>
            <person name="Singh D."/>
            <person name="Swarnkar M.K."/>
        </authorList>
    </citation>
    <scope>NUCLEOTIDE SEQUENCE [LARGE SCALE GENOMIC DNA]</scope>
    <source>
        <strain evidence="2">ERGS5:02</strain>
    </source>
</reference>
<dbReference type="RefSeq" id="WP_067230408.1">
    <property type="nucleotide sequence ID" value="NZ_CP014145.1"/>
</dbReference>
<dbReference type="Pfam" id="PF13563">
    <property type="entry name" value="2_5_RNA_ligase2"/>
    <property type="match status" value="1"/>
</dbReference>
<gene>
    <name evidence="1" type="ORF">AWU67_14130</name>
</gene>
<evidence type="ECO:0008006" key="3">
    <source>
        <dbReference type="Google" id="ProtNLM"/>
    </source>
</evidence>
<dbReference type="SUPFAM" id="SSF55144">
    <property type="entry name" value="LigT-like"/>
    <property type="match status" value="1"/>
</dbReference>
<evidence type="ECO:0000313" key="1">
    <source>
        <dbReference type="EMBL" id="AMB59809.1"/>
    </source>
</evidence>
<protein>
    <recommendedName>
        <fullName evidence="3">2'-5' RNA ligase superfamily protein</fullName>
    </recommendedName>
</protein>
<dbReference type="InterPro" id="IPR009097">
    <property type="entry name" value="Cyclic_Pdiesterase"/>
</dbReference>
<organism evidence="1 2">
    <name type="scientific">Microterricola viridarii</name>
    <dbReference type="NCBI Taxonomy" id="412690"/>
    <lineage>
        <taxon>Bacteria</taxon>
        <taxon>Bacillati</taxon>
        <taxon>Actinomycetota</taxon>
        <taxon>Actinomycetes</taxon>
        <taxon>Micrococcales</taxon>
        <taxon>Microbacteriaceae</taxon>
        <taxon>Microterricola</taxon>
    </lineage>
</organism>
<evidence type="ECO:0000313" key="2">
    <source>
        <dbReference type="Proteomes" id="UP000058305"/>
    </source>
</evidence>
<name>A0A109QXD8_9MICO</name>
<keyword evidence="2" id="KW-1185">Reference proteome</keyword>
<dbReference type="Proteomes" id="UP000058305">
    <property type="component" value="Chromosome"/>
</dbReference>
<dbReference type="KEGG" id="mvd:AWU67_14130"/>
<sequence>MSRLVIVLPLTPLAVGESFAVHSWPLHVTVLPPFLSQADPAAIARAIEAACAGVPTIRATAGADEMFGRRENVPVTLLEENGELLALHLALRQAVRPFAGAPDEPAFTGPRFRPHVTIKGQARVNPGEQLTLGQIAVVDMAPRAHPAGRVVLATVPLGTV</sequence>